<dbReference type="SUPFAM" id="SSF56281">
    <property type="entry name" value="Metallo-hydrolase/oxidoreductase"/>
    <property type="match status" value="1"/>
</dbReference>
<dbReference type="Proteomes" id="UP000216533">
    <property type="component" value="Unassembled WGS sequence"/>
</dbReference>
<organism evidence="3 4">
    <name type="scientific">Parenemella sanctibonifatiensis</name>
    <dbReference type="NCBI Taxonomy" id="2016505"/>
    <lineage>
        <taxon>Bacteria</taxon>
        <taxon>Bacillati</taxon>
        <taxon>Actinomycetota</taxon>
        <taxon>Actinomycetes</taxon>
        <taxon>Propionibacteriales</taxon>
        <taxon>Propionibacteriaceae</taxon>
        <taxon>Parenemella</taxon>
    </lineage>
</organism>
<evidence type="ECO:0000313" key="4">
    <source>
        <dbReference type="Proteomes" id="UP000216533"/>
    </source>
</evidence>
<feature type="region of interest" description="Disordered" evidence="1">
    <location>
        <begin position="1"/>
        <end position="28"/>
    </location>
</feature>
<dbReference type="InterPro" id="IPR036866">
    <property type="entry name" value="RibonucZ/Hydroxyglut_hydro"/>
</dbReference>
<dbReference type="EMBL" id="NMVI01000025">
    <property type="protein sequence ID" value="OYN85276.1"/>
    <property type="molecule type" value="Genomic_DNA"/>
</dbReference>
<dbReference type="InterPro" id="IPR050855">
    <property type="entry name" value="NDM-1-like"/>
</dbReference>
<dbReference type="Gene3D" id="3.60.15.10">
    <property type="entry name" value="Ribonuclease Z/Hydroxyacylglutathione hydrolase-like"/>
    <property type="match status" value="1"/>
</dbReference>
<protein>
    <recommendedName>
        <fullName evidence="2">Metallo-beta-lactamase domain-containing protein</fullName>
    </recommendedName>
</protein>
<dbReference type="InterPro" id="IPR001279">
    <property type="entry name" value="Metallo-B-lactamas"/>
</dbReference>
<name>A0A255E1A3_9ACTN</name>
<dbReference type="AlphaFoldDB" id="A0A255E1A3"/>
<reference evidence="3 4" key="1">
    <citation type="submission" date="2017-07" db="EMBL/GenBank/DDBJ databases">
        <title>Draft whole genome sequences of clinical Proprionibacteriaceae strains.</title>
        <authorList>
            <person name="Bernier A.-M."/>
            <person name="Bernard K."/>
            <person name="Domingo M.-C."/>
        </authorList>
    </citation>
    <scope>NUCLEOTIDE SEQUENCE [LARGE SCALE GENOMIC DNA]</scope>
    <source>
        <strain evidence="3 4">NML 160184</strain>
    </source>
</reference>
<feature type="compositionally biased region" description="Low complexity" evidence="1">
    <location>
        <begin position="1"/>
        <end position="10"/>
    </location>
</feature>
<dbReference type="Pfam" id="PF00753">
    <property type="entry name" value="Lactamase_B"/>
    <property type="match status" value="1"/>
</dbReference>
<feature type="domain" description="Metallo-beta-lactamase" evidence="2">
    <location>
        <begin position="41"/>
        <end position="212"/>
    </location>
</feature>
<accession>A0A255E1A3</accession>
<sequence>MDTPDSSTDTRPTELPEGWSWQGDTTTDTRVATRDVRPEDSLVVAAVVTPTGVTLVDTGADQTTGRHLRDQWEAAGTPVVQVILSHGHPEQTGGLAAFADLPILAHEDAELPDLELPALQTFGLITAVAADGSTGADGVIDRHRLEACFFGKAHTAGDVVVHVPAAGVALVGDLVGGAHPRLDRDSTLSTWPSAIDGVMGLMSEAGVAVPARGKPLGKQELFLRRADLAGLFGEAEHLISSGVKREDARRAITEDADAPDIDLPDEVWDTGLDLAYAELAARGVVPRTHLPLFGV</sequence>
<proteinExistence type="predicted"/>
<comment type="caution">
    <text evidence="3">The sequence shown here is derived from an EMBL/GenBank/DDBJ whole genome shotgun (WGS) entry which is preliminary data.</text>
</comment>
<dbReference type="PANTHER" id="PTHR42951">
    <property type="entry name" value="METALLO-BETA-LACTAMASE DOMAIN-CONTAINING"/>
    <property type="match status" value="1"/>
</dbReference>
<evidence type="ECO:0000256" key="1">
    <source>
        <dbReference type="SAM" id="MobiDB-lite"/>
    </source>
</evidence>
<evidence type="ECO:0000313" key="3">
    <source>
        <dbReference type="EMBL" id="OYN85276.1"/>
    </source>
</evidence>
<gene>
    <name evidence="3" type="ORF">CGZ92_10760</name>
</gene>
<dbReference type="SMART" id="SM00849">
    <property type="entry name" value="Lactamase_B"/>
    <property type="match status" value="1"/>
</dbReference>
<dbReference type="RefSeq" id="WP_094451381.1">
    <property type="nucleotide sequence ID" value="NZ_NMVI01000025.1"/>
</dbReference>
<evidence type="ECO:0000259" key="2">
    <source>
        <dbReference type="SMART" id="SM00849"/>
    </source>
</evidence>